<keyword evidence="1" id="KW-0560">Oxidoreductase</keyword>
<dbReference type="AlphaFoldDB" id="A0A0C1QMT1"/>
<keyword evidence="4" id="KW-1185">Reference proteome</keyword>
<dbReference type="InterPro" id="IPR019752">
    <property type="entry name" value="Pyrv/ketoisovalerate_OxRed_cat"/>
</dbReference>
<dbReference type="Pfam" id="PF01558">
    <property type="entry name" value="POR"/>
    <property type="match status" value="1"/>
</dbReference>
<comment type="caution">
    <text evidence="3">The sequence shown here is derived from an EMBL/GenBank/DDBJ whole genome shotgun (WGS) entry which is preliminary data.</text>
</comment>
<dbReference type="GO" id="GO:0016903">
    <property type="term" value="F:oxidoreductase activity, acting on the aldehyde or oxo group of donors"/>
    <property type="evidence" value="ECO:0007669"/>
    <property type="project" value="InterPro"/>
</dbReference>
<dbReference type="EMBL" id="JXBL01000001">
    <property type="protein sequence ID" value="KIE41922.1"/>
    <property type="molecule type" value="Genomic_DNA"/>
</dbReference>
<dbReference type="NCBIfam" id="NF004916">
    <property type="entry name" value="PRK06274.1-2"/>
    <property type="match status" value="1"/>
</dbReference>
<dbReference type="InterPro" id="IPR052198">
    <property type="entry name" value="IorB_Oxidoreductase"/>
</dbReference>
<evidence type="ECO:0000313" key="4">
    <source>
        <dbReference type="Proteomes" id="UP000031433"/>
    </source>
</evidence>
<dbReference type="InterPro" id="IPR002869">
    <property type="entry name" value="Pyrv_flavodox_OxRed_cen"/>
</dbReference>
<dbReference type="SUPFAM" id="SSF53323">
    <property type="entry name" value="Pyruvate-ferredoxin oxidoreductase, PFOR, domain III"/>
    <property type="match status" value="1"/>
</dbReference>
<feature type="domain" description="Pyruvate/ketoisovalerate oxidoreductase catalytic" evidence="2">
    <location>
        <begin position="13"/>
        <end position="178"/>
    </location>
</feature>
<dbReference type="PANTHER" id="PTHR43854">
    <property type="entry name" value="INDOLEPYRUVATE OXIDOREDUCTASE SUBUNIT IORB"/>
    <property type="match status" value="1"/>
</dbReference>
<evidence type="ECO:0000256" key="1">
    <source>
        <dbReference type="ARBA" id="ARBA00023002"/>
    </source>
</evidence>
<dbReference type="RefSeq" id="WP_039644010.1">
    <property type="nucleotide sequence ID" value="NZ_JXBL01000001.1"/>
</dbReference>
<proteinExistence type="predicted"/>
<organism evidence="3 4">
    <name type="scientific">Geobacter soli</name>
    <dbReference type="NCBI Taxonomy" id="1510391"/>
    <lineage>
        <taxon>Bacteria</taxon>
        <taxon>Pseudomonadati</taxon>
        <taxon>Thermodesulfobacteriota</taxon>
        <taxon>Desulfuromonadia</taxon>
        <taxon>Geobacterales</taxon>
        <taxon>Geobacteraceae</taxon>
        <taxon>Geobacter</taxon>
    </lineage>
</organism>
<dbReference type="PANTHER" id="PTHR43854:SF1">
    <property type="entry name" value="INDOLEPYRUVATE OXIDOREDUCTASE SUBUNIT IORB"/>
    <property type="match status" value="1"/>
</dbReference>
<accession>A0A0C1QMT1</accession>
<gene>
    <name evidence="3" type="ORF">SE37_04400</name>
</gene>
<reference evidence="3 4" key="1">
    <citation type="submission" date="2015-01" db="EMBL/GenBank/DDBJ databases">
        <title>Genome sequence of the anaerobic bacterium Geobacter soli GSS01, a dissimilatory Fe(III) reducer from soil.</title>
        <authorList>
            <person name="Yang G."/>
            <person name="Zhou S."/>
        </authorList>
    </citation>
    <scope>NUCLEOTIDE SEQUENCE [LARGE SCALE GENOMIC DNA]</scope>
    <source>
        <strain evidence="3 4">GSS01</strain>
    </source>
</reference>
<evidence type="ECO:0000313" key="3">
    <source>
        <dbReference type="EMBL" id="KIE41922.1"/>
    </source>
</evidence>
<sequence length="182" mass="19068">MTGGEQLIISGVGGQGILFVTRILAETAIRTGMPVMTSETHGMAQRGGVVISHLKAGEFSSPLVRPGRADGLLAMKEENIALHRHFLRPGGWIVANASRVPAGLEGHPVHVIDADALALEIGSPQAVNLILLGFALARLTDAGLFCSTSQVIATIEHRLGEKGALRAASLKALRLGMERAEA</sequence>
<evidence type="ECO:0000259" key="2">
    <source>
        <dbReference type="Pfam" id="PF01558"/>
    </source>
</evidence>
<dbReference type="Gene3D" id="3.40.920.10">
    <property type="entry name" value="Pyruvate-ferredoxin oxidoreductase, PFOR, domain III"/>
    <property type="match status" value="1"/>
</dbReference>
<keyword evidence="3" id="KW-0670">Pyruvate</keyword>
<dbReference type="Proteomes" id="UP000031433">
    <property type="component" value="Unassembled WGS sequence"/>
</dbReference>
<name>A0A0C1QMT1_9BACT</name>
<protein>
    <submittedName>
        <fullName evidence="3">Indolepyruvate oxidoreductase</fullName>
    </submittedName>
</protein>